<dbReference type="Pfam" id="PF01535">
    <property type="entry name" value="PPR"/>
    <property type="match status" value="3"/>
</dbReference>
<feature type="region of interest" description="Disordered" evidence="7">
    <location>
        <begin position="20"/>
        <end position="76"/>
    </location>
</feature>
<evidence type="ECO:0000256" key="7">
    <source>
        <dbReference type="SAM" id="MobiDB-lite"/>
    </source>
</evidence>
<dbReference type="Proteomes" id="UP001140949">
    <property type="component" value="Unassembled WGS sequence"/>
</dbReference>
<dbReference type="InterPro" id="IPR002885">
    <property type="entry name" value="PPR_rpt"/>
</dbReference>
<protein>
    <submittedName>
        <fullName evidence="8">Pentatricopeptide repeat-containing protein, mitochondrial isoform X1</fullName>
    </submittedName>
</protein>
<dbReference type="EMBL" id="JANAVB010014796">
    <property type="protein sequence ID" value="KAJ6833990.1"/>
    <property type="molecule type" value="Genomic_DNA"/>
</dbReference>
<dbReference type="Gene3D" id="1.25.40.10">
    <property type="entry name" value="Tetratricopeptide repeat domain"/>
    <property type="match status" value="3"/>
</dbReference>
<reference evidence="8" key="2">
    <citation type="submission" date="2023-04" db="EMBL/GenBank/DDBJ databases">
        <authorList>
            <person name="Bruccoleri R.E."/>
            <person name="Oakeley E.J."/>
            <person name="Faust A.-M."/>
            <person name="Dessus-Babus S."/>
            <person name="Altorfer M."/>
            <person name="Burckhardt D."/>
            <person name="Oertli M."/>
            <person name="Naumann U."/>
            <person name="Petersen F."/>
            <person name="Wong J."/>
        </authorList>
    </citation>
    <scope>NUCLEOTIDE SEQUENCE</scope>
    <source>
        <strain evidence="8">GSM-AAB239-AS_SAM_17_03QT</strain>
        <tissue evidence="8">Leaf</tissue>
    </source>
</reference>
<dbReference type="InterPro" id="IPR011990">
    <property type="entry name" value="TPR-like_helical_dom_sf"/>
</dbReference>
<dbReference type="GO" id="GO:0005739">
    <property type="term" value="C:mitochondrion"/>
    <property type="evidence" value="ECO:0007669"/>
    <property type="project" value="UniProtKB-SubCell"/>
</dbReference>
<feature type="compositionally biased region" description="Low complexity" evidence="7">
    <location>
        <begin position="20"/>
        <end position="50"/>
    </location>
</feature>
<keyword evidence="4" id="KW-0809">Transit peptide</keyword>
<evidence type="ECO:0000313" key="8">
    <source>
        <dbReference type="EMBL" id="KAJ6833990.1"/>
    </source>
</evidence>
<dbReference type="NCBIfam" id="TIGR00756">
    <property type="entry name" value="PPR"/>
    <property type="match status" value="3"/>
</dbReference>
<evidence type="ECO:0000256" key="3">
    <source>
        <dbReference type="ARBA" id="ARBA00022737"/>
    </source>
</evidence>
<proteinExistence type="inferred from homology"/>
<feature type="repeat" description="PPR" evidence="6">
    <location>
        <begin position="172"/>
        <end position="206"/>
    </location>
</feature>
<accession>A0AAX6GYZ8</accession>
<name>A0AAX6GYZ8_IRIPA</name>
<gene>
    <name evidence="8" type="ORF">M6B38_337210</name>
</gene>
<evidence type="ECO:0000256" key="5">
    <source>
        <dbReference type="ARBA" id="ARBA00023128"/>
    </source>
</evidence>
<dbReference type="PANTHER" id="PTHR45717">
    <property type="entry name" value="OS12G0527900 PROTEIN"/>
    <property type="match status" value="1"/>
</dbReference>
<dbReference type="FunFam" id="1.25.40.10:FF:000385">
    <property type="entry name" value="Pentatricopeptide repeat-containing protein mitochondrial"/>
    <property type="match status" value="1"/>
</dbReference>
<reference evidence="8" key="1">
    <citation type="journal article" date="2023" name="GigaByte">
        <title>Genome assembly of the bearded iris, Iris pallida Lam.</title>
        <authorList>
            <person name="Bruccoleri R.E."/>
            <person name="Oakeley E.J."/>
            <person name="Faust A.M.E."/>
            <person name="Altorfer M."/>
            <person name="Dessus-Babus S."/>
            <person name="Burckhardt D."/>
            <person name="Oertli M."/>
            <person name="Naumann U."/>
            <person name="Petersen F."/>
            <person name="Wong J."/>
        </authorList>
    </citation>
    <scope>NUCLEOTIDE SEQUENCE</scope>
    <source>
        <strain evidence="8">GSM-AAB239-AS_SAM_17_03QT</strain>
    </source>
</reference>
<comment type="similarity">
    <text evidence="2">Belongs to the PPR family. P subfamily.</text>
</comment>
<organism evidence="8 9">
    <name type="scientific">Iris pallida</name>
    <name type="common">Sweet iris</name>
    <dbReference type="NCBI Taxonomy" id="29817"/>
    <lineage>
        <taxon>Eukaryota</taxon>
        <taxon>Viridiplantae</taxon>
        <taxon>Streptophyta</taxon>
        <taxon>Embryophyta</taxon>
        <taxon>Tracheophyta</taxon>
        <taxon>Spermatophyta</taxon>
        <taxon>Magnoliopsida</taxon>
        <taxon>Liliopsida</taxon>
        <taxon>Asparagales</taxon>
        <taxon>Iridaceae</taxon>
        <taxon>Iridoideae</taxon>
        <taxon>Irideae</taxon>
        <taxon>Iris</taxon>
    </lineage>
</organism>
<evidence type="ECO:0000256" key="6">
    <source>
        <dbReference type="PROSITE-ProRule" id="PRU00708"/>
    </source>
</evidence>
<keyword evidence="3" id="KW-0677">Repeat</keyword>
<keyword evidence="5" id="KW-0496">Mitochondrion</keyword>
<comment type="subcellular location">
    <subcellularLocation>
        <location evidence="1">Mitochondrion</location>
    </subcellularLocation>
</comment>
<dbReference type="AlphaFoldDB" id="A0AAX6GYZ8"/>
<keyword evidence="9" id="KW-1185">Reference proteome</keyword>
<dbReference type="GO" id="GO:0003729">
    <property type="term" value="F:mRNA binding"/>
    <property type="evidence" value="ECO:0007669"/>
    <property type="project" value="UniProtKB-ARBA"/>
</dbReference>
<comment type="caution">
    <text evidence="8">The sequence shown here is derived from an EMBL/GenBank/DDBJ whole genome shotgun (WGS) entry which is preliminary data.</text>
</comment>
<sequence>MSSSLSSLSRLLRRHLKIPLLPSEASPSPSSSSSSSILHHLQQPSPFPWSSRRRSYSSQKKKSSSSSNTKPETISSLVLPLGHPSISVTPELDRWVHRGKLLRPVELQHLVRELRKRRRCTQALEVSEWMKDKGKVAFTPGDHAVQLDLIGQVRGLPPAESYFDGMDEKDKTEKTYGALLNCYVRERLVEKSLSHFQKMKEMGFASNPLPYNNIMSLYTNTDQHEKIPSVLADMKASRVLPDNFSYRICINSYGRASDMDAVERVVEEMKQQPQIVMDWNTYSVLANIYIREGITDRAIDALKKAEEKLDKKDGNCYNHLISLYSVVGDKSEMLRLWELQKENCKKHINRDYGVMLSALMKLGDLEEAERLLKEWESSGNSFDFRVPNVLLSVYRQNGSPEKAEAVLADYLSKGHRPPSNSWGIAAAGYAAKGDAEKAYELMLNALCVHAPNTGWEPSSVVVRSALNHLGEQGSVQAAETFVGLLQNAIPVERDMYHALIKAHVRAGRKVDTVLERMKEDGIEQNDETLEILSSKSKMAASSSSSL</sequence>
<dbReference type="PROSITE" id="PS51375">
    <property type="entry name" value="PPR"/>
    <property type="match status" value="1"/>
</dbReference>
<dbReference type="SUPFAM" id="SSF48452">
    <property type="entry name" value="TPR-like"/>
    <property type="match status" value="1"/>
</dbReference>
<feature type="compositionally biased region" description="Basic residues" evidence="7">
    <location>
        <begin position="51"/>
        <end position="63"/>
    </location>
</feature>
<evidence type="ECO:0000256" key="2">
    <source>
        <dbReference type="ARBA" id="ARBA00007626"/>
    </source>
</evidence>
<dbReference type="Pfam" id="PF13041">
    <property type="entry name" value="PPR_2"/>
    <property type="match status" value="1"/>
</dbReference>
<evidence type="ECO:0000256" key="1">
    <source>
        <dbReference type="ARBA" id="ARBA00004173"/>
    </source>
</evidence>
<evidence type="ECO:0000313" key="9">
    <source>
        <dbReference type="Proteomes" id="UP001140949"/>
    </source>
</evidence>
<dbReference type="PANTHER" id="PTHR45717:SF20">
    <property type="entry name" value="OS07G0598500 PROTEIN"/>
    <property type="match status" value="1"/>
</dbReference>
<evidence type="ECO:0000256" key="4">
    <source>
        <dbReference type="ARBA" id="ARBA00022946"/>
    </source>
</evidence>